<keyword evidence="2" id="KW-0413">Isomerase</keyword>
<dbReference type="EMBL" id="BMWC01000001">
    <property type="protein sequence ID" value="GGW82672.1"/>
    <property type="molecule type" value="Genomic_DNA"/>
</dbReference>
<gene>
    <name evidence="2" type="ORF">GCM10010383_08710</name>
</gene>
<accession>A0ABQ2WWX4</accession>
<dbReference type="CDD" id="cd00531">
    <property type="entry name" value="NTF2_like"/>
    <property type="match status" value="1"/>
</dbReference>
<sequence length="151" mass="16261">MVSMAVQQDELTEGKGPAMGSTTALRIARQYADGVSAKDFATVTGLFADDIVWHQPGDNRFSGWHRGTVAIGEMFGGMMTVTEGTFALEPTMEPMANGSLVAVPVHFSAERDGVEMGMNGVDLLRIEGERIAEVWLFSVGQQGEDEFWGSA</sequence>
<dbReference type="Proteomes" id="UP000617743">
    <property type="component" value="Unassembled WGS sequence"/>
</dbReference>
<dbReference type="Gene3D" id="3.10.450.50">
    <property type="match status" value="1"/>
</dbReference>
<dbReference type="GO" id="GO:0016853">
    <property type="term" value="F:isomerase activity"/>
    <property type="evidence" value="ECO:0007669"/>
    <property type="project" value="UniProtKB-KW"/>
</dbReference>
<protein>
    <submittedName>
        <fullName evidence="2">Ketosteroid isomerase</fullName>
    </submittedName>
</protein>
<evidence type="ECO:0000313" key="3">
    <source>
        <dbReference type="Proteomes" id="UP000617743"/>
    </source>
</evidence>
<comment type="caution">
    <text evidence="2">The sequence shown here is derived from an EMBL/GenBank/DDBJ whole genome shotgun (WGS) entry which is preliminary data.</text>
</comment>
<name>A0ABQ2WWX4_9ACTN</name>
<organism evidence="2 3">
    <name type="scientific">Streptomyces lomondensis</name>
    <dbReference type="NCBI Taxonomy" id="68229"/>
    <lineage>
        <taxon>Bacteria</taxon>
        <taxon>Bacillati</taxon>
        <taxon>Actinomycetota</taxon>
        <taxon>Actinomycetes</taxon>
        <taxon>Kitasatosporales</taxon>
        <taxon>Streptomycetaceae</taxon>
        <taxon>Streptomyces</taxon>
    </lineage>
</organism>
<evidence type="ECO:0000259" key="1">
    <source>
        <dbReference type="Pfam" id="PF12680"/>
    </source>
</evidence>
<proteinExistence type="predicted"/>
<dbReference type="InterPro" id="IPR032710">
    <property type="entry name" value="NTF2-like_dom_sf"/>
</dbReference>
<feature type="domain" description="SnoaL-like" evidence="1">
    <location>
        <begin position="28"/>
        <end position="134"/>
    </location>
</feature>
<dbReference type="InterPro" id="IPR037401">
    <property type="entry name" value="SnoaL-like"/>
</dbReference>
<keyword evidence="3" id="KW-1185">Reference proteome</keyword>
<dbReference type="Pfam" id="PF12680">
    <property type="entry name" value="SnoaL_2"/>
    <property type="match status" value="1"/>
</dbReference>
<reference evidence="3" key="1">
    <citation type="journal article" date="2019" name="Int. J. Syst. Evol. Microbiol.">
        <title>The Global Catalogue of Microorganisms (GCM) 10K type strain sequencing project: providing services to taxonomists for standard genome sequencing and annotation.</title>
        <authorList>
            <consortium name="The Broad Institute Genomics Platform"/>
            <consortium name="The Broad Institute Genome Sequencing Center for Infectious Disease"/>
            <person name="Wu L."/>
            <person name="Ma J."/>
        </authorList>
    </citation>
    <scope>NUCLEOTIDE SEQUENCE [LARGE SCALE GENOMIC DNA]</scope>
    <source>
        <strain evidence="3">JCM 4866</strain>
    </source>
</reference>
<dbReference type="SUPFAM" id="SSF54427">
    <property type="entry name" value="NTF2-like"/>
    <property type="match status" value="1"/>
</dbReference>
<evidence type="ECO:0000313" key="2">
    <source>
        <dbReference type="EMBL" id="GGW82672.1"/>
    </source>
</evidence>